<dbReference type="EMBL" id="JAQOSQ010000067">
    <property type="protein sequence ID" value="MDJ1185922.1"/>
    <property type="molecule type" value="Genomic_DNA"/>
</dbReference>
<dbReference type="RefSeq" id="WP_283760555.1">
    <property type="nucleotide sequence ID" value="NZ_JAQOSQ010000067.1"/>
</dbReference>
<dbReference type="PROSITE" id="PS50234">
    <property type="entry name" value="VWFA"/>
    <property type="match status" value="1"/>
</dbReference>
<organism evidence="3 4">
    <name type="scientific">Roseofilum casamattae BLCC-M143</name>
    <dbReference type="NCBI Taxonomy" id="3022442"/>
    <lineage>
        <taxon>Bacteria</taxon>
        <taxon>Bacillati</taxon>
        <taxon>Cyanobacteriota</taxon>
        <taxon>Cyanophyceae</taxon>
        <taxon>Desertifilales</taxon>
        <taxon>Desertifilaceae</taxon>
        <taxon>Roseofilum</taxon>
        <taxon>Roseofilum casamattae</taxon>
    </lineage>
</organism>
<dbReference type="CDD" id="cd00198">
    <property type="entry name" value="vWFA"/>
    <property type="match status" value="1"/>
</dbReference>
<dbReference type="SMART" id="SM00327">
    <property type="entry name" value="VWA"/>
    <property type="match status" value="1"/>
</dbReference>
<accession>A0ABT7C393</accession>
<proteinExistence type="predicted"/>
<dbReference type="InterPro" id="IPR036465">
    <property type="entry name" value="vWFA_dom_sf"/>
</dbReference>
<reference evidence="3 4" key="1">
    <citation type="submission" date="2023-01" db="EMBL/GenBank/DDBJ databases">
        <title>Novel diversity within Roseofilum (Cyanobacteria; Desertifilaceae) from marine benthic mats with descriptions of four novel species.</title>
        <authorList>
            <person name="Wang Y."/>
            <person name="Berthold D.E."/>
            <person name="Hu J."/>
            <person name="Lefler F.W."/>
            <person name="Laughinghouse H.D. IV."/>
        </authorList>
    </citation>
    <scope>NUCLEOTIDE SEQUENCE [LARGE SCALE GENOMIC DNA]</scope>
    <source>
        <strain evidence="3 4">BLCC-M143</strain>
    </source>
</reference>
<dbReference type="SUPFAM" id="SSF53300">
    <property type="entry name" value="vWA-like"/>
    <property type="match status" value="1"/>
</dbReference>
<sequence>ILPDAPNAEATPADVAILLDMSGSMIHPDSSPGTQRIKLEGAISAINEFIDAVNQESNLNVRIGLAPFATGGNEFRVTEQSLEDNFFESNNPDLKQKIEQLANQRINGSTNLYAPLETTVNYLRKQASLNGNISNSLVENNEPSNPVNNNARQLVIIVLSDGFHNYDRDTENTQFEQLRYLLKPPDPQIPRVTVHTLGYGESLAEIYQSSRCRDFQLTEEQLTNDETIISEQIIDRLRDNCQRLDNLNTLGIDESKIRIDEFIVDRPRLRQIANVTGGIHQFPDNAEEVAQSLIKFLETLREYQLEYDQPGADRATKHEAQIVVKELSSQVVDYRICNIGCPPLQTVERLKLAVVAVIIFAAIGIFPFIKWSQQLRQNRDND</sequence>
<dbReference type="Pfam" id="PF13519">
    <property type="entry name" value="VWA_2"/>
    <property type="match status" value="1"/>
</dbReference>
<keyword evidence="4" id="KW-1185">Reference proteome</keyword>
<feature type="non-terminal residue" evidence="3">
    <location>
        <position position="1"/>
    </location>
</feature>
<evidence type="ECO:0000313" key="4">
    <source>
        <dbReference type="Proteomes" id="UP001232992"/>
    </source>
</evidence>
<keyword evidence="1" id="KW-0812">Transmembrane</keyword>
<keyword evidence="1" id="KW-0472">Membrane</keyword>
<feature type="domain" description="VWFA" evidence="2">
    <location>
        <begin position="14"/>
        <end position="237"/>
    </location>
</feature>
<name>A0ABT7C393_9CYAN</name>
<protein>
    <submittedName>
        <fullName evidence="3">VWA domain-containing protein</fullName>
    </submittedName>
</protein>
<dbReference type="Gene3D" id="3.40.50.410">
    <property type="entry name" value="von Willebrand factor, type A domain"/>
    <property type="match status" value="1"/>
</dbReference>
<keyword evidence="1" id="KW-1133">Transmembrane helix</keyword>
<evidence type="ECO:0000256" key="1">
    <source>
        <dbReference type="SAM" id="Phobius"/>
    </source>
</evidence>
<dbReference type="InterPro" id="IPR002035">
    <property type="entry name" value="VWF_A"/>
</dbReference>
<evidence type="ECO:0000313" key="3">
    <source>
        <dbReference type="EMBL" id="MDJ1185922.1"/>
    </source>
</evidence>
<dbReference type="Proteomes" id="UP001232992">
    <property type="component" value="Unassembled WGS sequence"/>
</dbReference>
<evidence type="ECO:0000259" key="2">
    <source>
        <dbReference type="PROSITE" id="PS50234"/>
    </source>
</evidence>
<comment type="caution">
    <text evidence="3">The sequence shown here is derived from an EMBL/GenBank/DDBJ whole genome shotgun (WGS) entry which is preliminary data.</text>
</comment>
<feature type="transmembrane region" description="Helical" evidence="1">
    <location>
        <begin position="350"/>
        <end position="369"/>
    </location>
</feature>
<gene>
    <name evidence="3" type="ORF">PMH09_22350</name>
</gene>